<name>A0A6I3LHM1_9FLAO</name>
<keyword evidence="2" id="KW-1185">Reference proteome</keyword>
<organism evidence="1 2">
    <name type="scientific">Myroides albus</name>
    <dbReference type="NCBI Taxonomy" id="2562892"/>
    <lineage>
        <taxon>Bacteria</taxon>
        <taxon>Pseudomonadati</taxon>
        <taxon>Bacteroidota</taxon>
        <taxon>Flavobacteriia</taxon>
        <taxon>Flavobacteriales</taxon>
        <taxon>Flavobacteriaceae</taxon>
        <taxon>Myroides</taxon>
    </lineage>
</organism>
<dbReference type="RefSeq" id="WP_155093074.1">
    <property type="nucleotide sequence ID" value="NZ_CP102754.1"/>
</dbReference>
<evidence type="ECO:0000313" key="2">
    <source>
        <dbReference type="Proteomes" id="UP000438760"/>
    </source>
</evidence>
<dbReference type="Proteomes" id="UP000438760">
    <property type="component" value="Unassembled WGS sequence"/>
</dbReference>
<dbReference type="OrthoDB" id="1453969at2"/>
<proteinExistence type="predicted"/>
<accession>A0A6I3LHM1</accession>
<gene>
    <name evidence="1" type="ORF">GJV76_13155</name>
</gene>
<sequence length="80" mass="9630">MKIVSVKNAIEFNIHSEYERLQDQIDQAKLKGQRSLYLEELHSELHLKLIMDNFQIKKIIKNMSPIPFIKRNKKYYVINL</sequence>
<dbReference type="AlphaFoldDB" id="A0A6I3LHM1"/>
<comment type="caution">
    <text evidence="1">The sequence shown here is derived from an EMBL/GenBank/DDBJ whole genome shotgun (WGS) entry which is preliminary data.</text>
</comment>
<evidence type="ECO:0000313" key="1">
    <source>
        <dbReference type="EMBL" id="MTG99069.1"/>
    </source>
</evidence>
<protein>
    <submittedName>
        <fullName evidence="1">Uncharacterized protein</fullName>
    </submittedName>
</protein>
<dbReference type="EMBL" id="WMJX01000041">
    <property type="protein sequence ID" value="MTG99069.1"/>
    <property type="molecule type" value="Genomic_DNA"/>
</dbReference>
<reference evidence="1 2" key="1">
    <citation type="submission" date="2019-11" db="EMBL/GenBank/DDBJ databases">
        <title>Genome of Strain BIT-d1.</title>
        <authorList>
            <person name="Yang Y."/>
        </authorList>
    </citation>
    <scope>NUCLEOTIDE SEQUENCE [LARGE SCALE GENOMIC DNA]</scope>
    <source>
        <strain evidence="1 2">BIT-d1</strain>
    </source>
</reference>